<dbReference type="Proteomes" id="UP001153642">
    <property type="component" value="Unassembled WGS sequence"/>
</dbReference>
<name>A0ABT6FR88_9FLAO</name>
<feature type="transmembrane region" description="Helical" evidence="1">
    <location>
        <begin position="31"/>
        <end position="48"/>
    </location>
</feature>
<gene>
    <name evidence="2" type="ORF">OSR52_07850</name>
</gene>
<keyword evidence="1" id="KW-0812">Transmembrane</keyword>
<evidence type="ECO:0000256" key="1">
    <source>
        <dbReference type="SAM" id="Phobius"/>
    </source>
</evidence>
<sequence length="58" mass="6830">MMILSNILQTPDGIPKPGNNDPIDLSSWIDVTFYIVIPVLIIIFYLTWRKKRRNKKNE</sequence>
<dbReference type="RefSeq" id="WP_277898964.1">
    <property type="nucleotide sequence ID" value="NZ_JAPMUA010000002.1"/>
</dbReference>
<keyword evidence="1" id="KW-1133">Transmembrane helix</keyword>
<protein>
    <submittedName>
        <fullName evidence="2">Adenylosuccinate synthetase</fullName>
    </submittedName>
</protein>
<proteinExistence type="predicted"/>
<reference evidence="2" key="1">
    <citation type="submission" date="2022-11" db="EMBL/GenBank/DDBJ databases">
        <title>High-quality draft genome sequence of Galbibacter sp. strain CMA-7.</title>
        <authorList>
            <person name="Wei L."/>
            <person name="Dong C."/>
            <person name="Shao Z."/>
        </authorList>
    </citation>
    <scope>NUCLEOTIDE SEQUENCE</scope>
    <source>
        <strain evidence="2">CMA-7</strain>
    </source>
</reference>
<organism evidence="2 3">
    <name type="scientific">Galbibacter pacificus</name>
    <dbReference type="NCBI Taxonomy" id="2996052"/>
    <lineage>
        <taxon>Bacteria</taxon>
        <taxon>Pseudomonadati</taxon>
        <taxon>Bacteroidota</taxon>
        <taxon>Flavobacteriia</taxon>
        <taxon>Flavobacteriales</taxon>
        <taxon>Flavobacteriaceae</taxon>
        <taxon>Galbibacter</taxon>
    </lineage>
</organism>
<dbReference type="EMBL" id="JAPMUA010000002">
    <property type="protein sequence ID" value="MDG3585780.1"/>
    <property type="molecule type" value="Genomic_DNA"/>
</dbReference>
<keyword evidence="1" id="KW-0472">Membrane</keyword>
<comment type="caution">
    <text evidence="2">The sequence shown here is derived from an EMBL/GenBank/DDBJ whole genome shotgun (WGS) entry which is preliminary data.</text>
</comment>
<keyword evidence="3" id="KW-1185">Reference proteome</keyword>
<evidence type="ECO:0000313" key="2">
    <source>
        <dbReference type="EMBL" id="MDG3585780.1"/>
    </source>
</evidence>
<accession>A0ABT6FR88</accession>
<evidence type="ECO:0000313" key="3">
    <source>
        <dbReference type="Proteomes" id="UP001153642"/>
    </source>
</evidence>